<reference evidence="6" key="1">
    <citation type="submission" date="2020-10" db="EMBL/GenBank/DDBJ databases">
        <authorList>
            <person name="Muller C M."/>
        </authorList>
    </citation>
    <scope>NUCLEOTIDE SEQUENCE</scope>
    <source>
        <strain evidence="6">THUN-12</strain>
    </source>
</reference>
<dbReference type="Pfam" id="PF02755">
    <property type="entry name" value="RPEL"/>
    <property type="match status" value="2"/>
</dbReference>
<comment type="subcellular location">
    <subcellularLocation>
        <location evidence="1">Nucleus</location>
    </subcellularLocation>
</comment>
<comment type="caution">
    <text evidence="6">The sequence shown here is derived from an EMBL/GenBank/DDBJ whole genome shotgun (WGS) entry which is preliminary data.</text>
</comment>
<evidence type="ECO:0000256" key="5">
    <source>
        <dbReference type="SAM" id="MobiDB-lite"/>
    </source>
</evidence>
<evidence type="ECO:0000256" key="3">
    <source>
        <dbReference type="ARBA" id="ARBA00023242"/>
    </source>
</evidence>
<dbReference type="AlphaFoldDB" id="A0A9W4CVV7"/>
<dbReference type="PROSITE" id="PS51073">
    <property type="entry name" value="RPEL"/>
    <property type="match status" value="2"/>
</dbReference>
<feature type="region of interest" description="Disordered" evidence="5">
    <location>
        <begin position="34"/>
        <end position="71"/>
    </location>
</feature>
<dbReference type="GO" id="GO:0045944">
    <property type="term" value="P:positive regulation of transcription by RNA polymerase II"/>
    <property type="evidence" value="ECO:0007669"/>
    <property type="project" value="TreeGrafter"/>
</dbReference>
<protein>
    <submittedName>
        <fullName evidence="6">BgTH12-03821</fullName>
    </submittedName>
</protein>
<evidence type="ECO:0000256" key="2">
    <source>
        <dbReference type="ARBA" id="ARBA00022737"/>
    </source>
</evidence>
<keyword evidence="3" id="KW-0539">Nucleus</keyword>
<organism evidence="6 7">
    <name type="scientific">Blumeria graminis f. sp. triticale</name>
    <dbReference type="NCBI Taxonomy" id="1689686"/>
    <lineage>
        <taxon>Eukaryota</taxon>
        <taxon>Fungi</taxon>
        <taxon>Dikarya</taxon>
        <taxon>Ascomycota</taxon>
        <taxon>Pezizomycotina</taxon>
        <taxon>Leotiomycetes</taxon>
        <taxon>Erysiphales</taxon>
        <taxon>Erysiphaceae</taxon>
        <taxon>Blumeria</taxon>
    </lineage>
</organism>
<evidence type="ECO:0000256" key="4">
    <source>
        <dbReference type="PROSITE-ProRule" id="PRU00401"/>
    </source>
</evidence>
<dbReference type="Proteomes" id="UP000683417">
    <property type="component" value="Unassembled WGS sequence"/>
</dbReference>
<dbReference type="GO" id="GO:0003713">
    <property type="term" value="F:transcription coactivator activity"/>
    <property type="evidence" value="ECO:0007669"/>
    <property type="project" value="TreeGrafter"/>
</dbReference>
<evidence type="ECO:0000313" key="6">
    <source>
        <dbReference type="EMBL" id="CAD6499713.1"/>
    </source>
</evidence>
<gene>
    <name evidence="6" type="ORF">BGTH12_LOCUS1071</name>
</gene>
<dbReference type="PANTHER" id="PTHR22793">
    <property type="entry name" value="MYOCARDIN-RELATED TRANSCRIPTION FACTOR-RELATED"/>
    <property type="match status" value="1"/>
</dbReference>
<feature type="compositionally biased region" description="Polar residues" evidence="5">
    <location>
        <begin position="40"/>
        <end position="49"/>
    </location>
</feature>
<name>A0A9W4CVV7_BLUGR</name>
<evidence type="ECO:0000313" key="7">
    <source>
        <dbReference type="Proteomes" id="UP000683417"/>
    </source>
</evidence>
<accession>A0A9W4CVV7</accession>
<dbReference type="InterPro" id="IPR043451">
    <property type="entry name" value="Myocardin-like"/>
</dbReference>
<feature type="repeat" description="RPEL" evidence="4">
    <location>
        <begin position="55"/>
        <end position="80"/>
    </location>
</feature>
<dbReference type="InterPro" id="IPR004018">
    <property type="entry name" value="RPEL_repeat"/>
</dbReference>
<dbReference type="PANTHER" id="PTHR22793:SF12">
    <property type="entry name" value="MYOCARDIN-RELATED TRANSCRIPTION FACTOR, ISOFORM H"/>
    <property type="match status" value="1"/>
</dbReference>
<sequence length="142" mass="15584">MTSAPCRRRLLPLPSLSSCNLASLHLSHCKLTAMSPSPPTTVNQTSTTPMAARRQSLEKQLAQRPTAPELRARHILPETAAAPALQGAAHDLAKQMLADSLHEKLARRPDAEELVQKGILTEADRLYEERIEEEYAKREGGA</sequence>
<evidence type="ECO:0000256" key="1">
    <source>
        <dbReference type="ARBA" id="ARBA00004123"/>
    </source>
</evidence>
<keyword evidence="2" id="KW-0677">Repeat</keyword>
<dbReference type="EMBL" id="CAJHIT010000002">
    <property type="protein sequence ID" value="CAD6499713.1"/>
    <property type="molecule type" value="Genomic_DNA"/>
</dbReference>
<proteinExistence type="predicted"/>
<feature type="repeat" description="RPEL" evidence="4">
    <location>
        <begin position="99"/>
        <end position="124"/>
    </location>
</feature>
<dbReference type="GO" id="GO:0005634">
    <property type="term" value="C:nucleus"/>
    <property type="evidence" value="ECO:0007669"/>
    <property type="project" value="UniProtKB-SubCell"/>
</dbReference>
<dbReference type="SMART" id="SM00707">
    <property type="entry name" value="RPEL"/>
    <property type="match status" value="2"/>
</dbReference>